<keyword evidence="1" id="KW-0808">Transferase</keyword>
<dbReference type="GO" id="GO:0004315">
    <property type="term" value="F:3-oxoacyl-[acyl-carrier-protein] synthase activity"/>
    <property type="evidence" value="ECO:0007669"/>
    <property type="project" value="InterPro"/>
</dbReference>
<dbReference type="InterPro" id="IPR013751">
    <property type="entry name" value="ACP_syn_III_N"/>
</dbReference>
<dbReference type="EMBL" id="NGFP01000001">
    <property type="protein sequence ID" value="OUD00128.1"/>
    <property type="molecule type" value="Genomic_DNA"/>
</dbReference>
<protein>
    <submittedName>
        <fullName evidence="5">3-oxoacyl-ACP synthase</fullName>
    </submittedName>
</protein>
<evidence type="ECO:0000256" key="2">
    <source>
        <dbReference type="ARBA" id="ARBA00023315"/>
    </source>
</evidence>
<organism evidence="5 6">
    <name type="scientific">Streptosporangium minutum</name>
    <dbReference type="NCBI Taxonomy" id="569862"/>
    <lineage>
        <taxon>Bacteria</taxon>
        <taxon>Bacillati</taxon>
        <taxon>Actinomycetota</taxon>
        <taxon>Actinomycetes</taxon>
        <taxon>Streptosporangiales</taxon>
        <taxon>Streptosporangiaceae</taxon>
        <taxon>Streptosporangium</taxon>
    </lineage>
</organism>
<reference evidence="5 6" key="1">
    <citation type="submission" date="2017-05" db="EMBL/GenBank/DDBJ databases">
        <title>Biotechnological potential of actinobacteria isolated from South African environments.</title>
        <authorList>
            <person name="Le Roes-Hill M."/>
            <person name="Prins A."/>
            <person name="Durrell K.A."/>
        </authorList>
    </citation>
    <scope>NUCLEOTIDE SEQUENCE [LARGE SCALE GENOMIC DNA]</scope>
    <source>
        <strain evidence="5">M26</strain>
    </source>
</reference>
<keyword evidence="2" id="KW-0012">Acyltransferase</keyword>
<dbReference type="SUPFAM" id="SSF53901">
    <property type="entry name" value="Thiolase-like"/>
    <property type="match status" value="1"/>
</dbReference>
<dbReference type="Pfam" id="PF08545">
    <property type="entry name" value="ACP_syn_III"/>
    <property type="match status" value="1"/>
</dbReference>
<dbReference type="InterPro" id="IPR013747">
    <property type="entry name" value="ACP_syn_III_C"/>
</dbReference>
<feature type="domain" description="Beta-ketoacyl-[acyl-carrier-protein] synthase III C-terminal" evidence="3">
    <location>
        <begin position="232"/>
        <end position="317"/>
    </location>
</feature>
<comment type="caution">
    <text evidence="5">The sequence shown here is derived from an EMBL/GenBank/DDBJ whole genome shotgun (WGS) entry which is preliminary data.</text>
</comment>
<dbReference type="GO" id="GO:0044550">
    <property type="term" value="P:secondary metabolite biosynthetic process"/>
    <property type="evidence" value="ECO:0007669"/>
    <property type="project" value="TreeGrafter"/>
</dbReference>
<dbReference type="RefSeq" id="WP_086566507.1">
    <property type="nucleotide sequence ID" value="NZ_NGFP01000001.1"/>
</dbReference>
<dbReference type="PANTHER" id="PTHR34069">
    <property type="entry name" value="3-OXOACYL-[ACYL-CARRIER-PROTEIN] SYNTHASE 3"/>
    <property type="match status" value="1"/>
</dbReference>
<dbReference type="Gene3D" id="3.40.47.10">
    <property type="match status" value="2"/>
</dbReference>
<sequence>MGGIAGLEVAFPASRVSAQHMSALSGVPVPDILKITHTGDFPVLGPGEQSWELTLEAARAVLKRTQVEPAAIRQVIFAGSGEWDVPFWSPAARVAAELGVERAHCFEIANFCNAGMTAIQVGLDRIAAGGAGYALVLIGDRLGTMVDYGDPASKALFNLGDAAAAVLLARDGYAFEVLHSAMRTDPSWSDYYVGEHRPDRVVIRRAGHRGGLAAAYVKNFASLIGETLGALGREVPDVAFFLINQGDRAMHERLLRETGIPADRSVFNYDRLGHMGGADTMIALRGLMDDNRLRPGDLVLLATSAMGFSWGITALEYQPHSQV</sequence>
<gene>
    <name evidence="5" type="ORF">CA984_00385</name>
</gene>
<evidence type="ECO:0000259" key="4">
    <source>
        <dbReference type="Pfam" id="PF08545"/>
    </source>
</evidence>
<evidence type="ECO:0000313" key="6">
    <source>
        <dbReference type="Proteomes" id="UP000194761"/>
    </source>
</evidence>
<dbReference type="AlphaFoldDB" id="A0A243RY32"/>
<dbReference type="GO" id="GO:0006633">
    <property type="term" value="P:fatty acid biosynthetic process"/>
    <property type="evidence" value="ECO:0007669"/>
    <property type="project" value="InterPro"/>
</dbReference>
<proteinExistence type="predicted"/>
<dbReference type="InterPro" id="IPR016039">
    <property type="entry name" value="Thiolase-like"/>
</dbReference>
<dbReference type="PANTHER" id="PTHR34069:SF2">
    <property type="entry name" value="BETA-KETOACYL-[ACYL-CARRIER-PROTEIN] SYNTHASE III"/>
    <property type="match status" value="1"/>
</dbReference>
<evidence type="ECO:0000256" key="1">
    <source>
        <dbReference type="ARBA" id="ARBA00022679"/>
    </source>
</evidence>
<accession>A0A243RY32</accession>
<dbReference type="Proteomes" id="UP000194761">
    <property type="component" value="Unassembled WGS sequence"/>
</dbReference>
<dbReference type="CDD" id="cd00827">
    <property type="entry name" value="init_cond_enzymes"/>
    <property type="match status" value="1"/>
</dbReference>
<feature type="domain" description="Beta-ketoacyl-[acyl-carrier-protein] synthase III N-terminal" evidence="4">
    <location>
        <begin position="106"/>
        <end position="186"/>
    </location>
</feature>
<evidence type="ECO:0000313" key="5">
    <source>
        <dbReference type="EMBL" id="OUD00128.1"/>
    </source>
</evidence>
<name>A0A243RY32_9ACTN</name>
<evidence type="ECO:0000259" key="3">
    <source>
        <dbReference type="Pfam" id="PF08541"/>
    </source>
</evidence>
<dbReference type="Pfam" id="PF08541">
    <property type="entry name" value="ACP_syn_III_C"/>
    <property type="match status" value="1"/>
</dbReference>
<keyword evidence="6" id="KW-1185">Reference proteome</keyword>